<evidence type="ECO:0000256" key="4">
    <source>
        <dbReference type="ARBA" id="ARBA00022741"/>
    </source>
</evidence>
<dbReference type="RefSeq" id="WP_025411946.1">
    <property type="nucleotide sequence ID" value="NZ_CP007128.1"/>
</dbReference>
<keyword evidence="4 8" id="KW-0547">Nucleotide-binding</keyword>
<dbReference type="GO" id="GO:0005524">
    <property type="term" value="F:ATP binding"/>
    <property type="evidence" value="ECO:0007669"/>
    <property type="project" value="UniProtKB-UniRule"/>
</dbReference>
<accession>W0RI67</accession>
<comment type="function">
    <text evidence="8">Phosphorylation of dTMP to form dTDP in both de novo and salvage pathways of dTTP synthesis.</text>
</comment>
<keyword evidence="3 8" id="KW-0545">Nucleotide biosynthesis</keyword>
<sequence>MSRGLLLVVEGAEGVGKTTQVARLADRLVALGIRAERYREPGGTPLGDEIRRLLLEPAAHGVSPRAEALLFMAARAQLVAQLEARLREGTIVLLDRFFLSTYAYQIAGRGLDEMLVRDANQLAVGGLTPDLTLLLTVDPGVAQARMHARGGLDRMEREDAAFHARVSAAFLAAADGSWQAAHPEAGPVQQIDAGGSVDEVAARIDAALKSRWPETFSGLGESL</sequence>
<reference evidence="10 11" key="1">
    <citation type="journal article" date="2014" name="Genome Announc.">
        <title>Genome Sequence and Methylome of Soil Bacterium Gemmatirosa kalamazoonensis KBS708T, a Member of the Rarely Cultivated Gemmatimonadetes Phylum.</title>
        <authorList>
            <person name="Debruyn J.M."/>
            <person name="Radosevich M."/>
            <person name="Wommack K.E."/>
            <person name="Polson S.W."/>
            <person name="Hauser L.J."/>
            <person name="Fawaz M.N."/>
            <person name="Korlach J."/>
            <person name="Tsai Y.C."/>
        </authorList>
    </citation>
    <scope>NUCLEOTIDE SEQUENCE [LARGE SCALE GENOMIC DNA]</scope>
    <source>
        <strain evidence="10 11">KBS708</strain>
    </source>
</reference>
<evidence type="ECO:0000256" key="2">
    <source>
        <dbReference type="ARBA" id="ARBA00022679"/>
    </source>
</evidence>
<keyword evidence="11" id="KW-1185">Reference proteome</keyword>
<dbReference type="EC" id="2.7.4.9" evidence="8"/>
<keyword evidence="6 8" id="KW-0067">ATP-binding</keyword>
<organism evidence="10 11">
    <name type="scientific">Gemmatirosa kalamazoonensis</name>
    <dbReference type="NCBI Taxonomy" id="861299"/>
    <lineage>
        <taxon>Bacteria</taxon>
        <taxon>Pseudomonadati</taxon>
        <taxon>Gemmatimonadota</taxon>
        <taxon>Gemmatimonadia</taxon>
        <taxon>Gemmatimonadales</taxon>
        <taxon>Gemmatimonadaceae</taxon>
        <taxon>Gemmatirosa</taxon>
    </lineage>
</organism>
<dbReference type="NCBIfam" id="TIGR00041">
    <property type="entry name" value="DTMP_kinase"/>
    <property type="match status" value="1"/>
</dbReference>
<gene>
    <name evidence="8" type="primary">tmk</name>
    <name evidence="10" type="ORF">J421_2939</name>
</gene>
<feature type="binding site" evidence="8">
    <location>
        <begin position="11"/>
        <end position="18"/>
    </location>
    <ligand>
        <name>ATP</name>
        <dbReference type="ChEBI" id="CHEBI:30616"/>
    </ligand>
</feature>
<dbReference type="KEGG" id="gba:J421_2939"/>
<dbReference type="PANTHER" id="PTHR10344">
    <property type="entry name" value="THYMIDYLATE KINASE"/>
    <property type="match status" value="1"/>
</dbReference>
<dbReference type="STRING" id="861299.J421_2939"/>
<evidence type="ECO:0000313" key="10">
    <source>
        <dbReference type="EMBL" id="AHG90476.1"/>
    </source>
</evidence>
<dbReference type="InterPro" id="IPR039430">
    <property type="entry name" value="Thymidylate_kin-like_dom"/>
</dbReference>
<dbReference type="InterPro" id="IPR018095">
    <property type="entry name" value="Thymidylate_kin_CS"/>
</dbReference>
<dbReference type="CDD" id="cd01672">
    <property type="entry name" value="TMPK"/>
    <property type="match status" value="1"/>
</dbReference>
<dbReference type="InterPro" id="IPR018094">
    <property type="entry name" value="Thymidylate_kinase"/>
</dbReference>
<dbReference type="PANTHER" id="PTHR10344:SF4">
    <property type="entry name" value="UMP-CMP KINASE 2, MITOCHONDRIAL"/>
    <property type="match status" value="1"/>
</dbReference>
<dbReference type="HAMAP" id="MF_00165">
    <property type="entry name" value="Thymidylate_kinase"/>
    <property type="match status" value="1"/>
</dbReference>
<evidence type="ECO:0000256" key="6">
    <source>
        <dbReference type="ARBA" id="ARBA00022840"/>
    </source>
</evidence>
<keyword evidence="5 8" id="KW-0418">Kinase</keyword>
<evidence type="ECO:0000256" key="8">
    <source>
        <dbReference type="HAMAP-Rule" id="MF_00165"/>
    </source>
</evidence>
<dbReference type="OrthoDB" id="9774907at2"/>
<proteinExistence type="inferred from homology"/>
<dbReference type="Gene3D" id="3.40.50.300">
    <property type="entry name" value="P-loop containing nucleotide triphosphate hydrolases"/>
    <property type="match status" value="1"/>
</dbReference>
<comment type="catalytic activity">
    <reaction evidence="7 8">
        <text>dTMP + ATP = dTDP + ADP</text>
        <dbReference type="Rhea" id="RHEA:13517"/>
        <dbReference type="ChEBI" id="CHEBI:30616"/>
        <dbReference type="ChEBI" id="CHEBI:58369"/>
        <dbReference type="ChEBI" id="CHEBI:63528"/>
        <dbReference type="ChEBI" id="CHEBI:456216"/>
        <dbReference type="EC" id="2.7.4.9"/>
    </reaction>
</comment>
<dbReference type="PROSITE" id="PS01331">
    <property type="entry name" value="THYMIDYLATE_KINASE"/>
    <property type="match status" value="1"/>
</dbReference>
<dbReference type="Proteomes" id="UP000019151">
    <property type="component" value="Chromosome"/>
</dbReference>
<evidence type="ECO:0000256" key="5">
    <source>
        <dbReference type="ARBA" id="ARBA00022777"/>
    </source>
</evidence>
<dbReference type="InParanoid" id="W0RI67"/>
<evidence type="ECO:0000256" key="7">
    <source>
        <dbReference type="ARBA" id="ARBA00048743"/>
    </source>
</evidence>
<evidence type="ECO:0000313" key="11">
    <source>
        <dbReference type="Proteomes" id="UP000019151"/>
    </source>
</evidence>
<dbReference type="eggNOG" id="COG0125">
    <property type="taxonomic scope" value="Bacteria"/>
</dbReference>
<evidence type="ECO:0000256" key="3">
    <source>
        <dbReference type="ARBA" id="ARBA00022727"/>
    </source>
</evidence>
<dbReference type="GO" id="GO:0004798">
    <property type="term" value="F:dTMP kinase activity"/>
    <property type="evidence" value="ECO:0007669"/>
    <property type="project" value="UniProtKB-UniRule"/>
</dbReference>
<dbReference type="Pfam" id="PF02223">
    <property type="entry name" value="Thymidylate_kin"/>
    <property type="match status" value="1"/>
</dbReference>
<dbReference type="GO" id="GO:0006233">
    <property type="term" value="P:dTDP biosynthetic process"/>
    <property type="evidence" value="ECO:0007669"/>
    <property type="project" value="InterPro"/>
</dbReference>
<evidence type="ECO:0000259" key="9">
    <source>
        <dbReference type="Pfam" id="PF02223"/>
    </source>
</evidence>
<dbReference type="GO" id="GO:0005829">
    <property type="term" value="C:cytosol"/>
    <property type="evidence" value="ECO:0007669"/>
    <property type="project" value="TreeGrafter"/>
</dbReference>
<comment type="similarity">
    <text evidence="1 8">Belongs to the thymidylate kinase family.</text>
</comment>
<dbReference type="GO" id="GO:0006227">
    <property type="term" value="P:dUDP biosynthetic process"/>
    <property type="evidence" value="ECO:0007669"/>
    <property type="project" value="TreeGrafter"/>
</dbReference>
<keyword evidence="2 8" id="KW-0808">Transferase</keyword>
<evidence type="ECO:0000256" key="1">
    <source>
        <dbReference type="ARBA" id="ARBA00009776"/>
    </source>
</evidence>
<protein>
    <recommendedName>
        <fullName evidence="8">Thymidylate kinase</fullName>
        <ecNumber evidence="8">2.7.4.9</ecNumber>
    </recommendedName>
    <alternativeName>
        <fullName evidence="8">dTMP kinase</fullName>
    </alternativeName>
</protein>
<feature type="domain" description="Thymidylate kinase-like" evidence="9">
    <location>
        <begin position="9"/>
        <end position="178"/>
    </location>
</feature>
<dbReference type="AlphaFoldDB" id="W0RI67"/>
<dbReference type="EMBL" id="CP007128">
    <property type="protein sequence ID" value="AHG90476.1"/>
    <property type="molecule type" value="Genomic_DNA"/>
</dbReference>
<dbReference type="InterPro" id="IPR027417">
    <property type="entry name" value="P-loop_NTPase"/>
</dbReference>
<dbReference type="FunCoup" id="W0RI67">
    <property type="interactions" value="332"/>
</dbReference>
<dbReference type="HOGENOM" id="CLU_049131_0_2_0"/>
<name>W0RI67_9BACT</name>
<dbReference type="PATRIC" id="fig|861299.3.peg.2991"/>
<dbReference type="SUPFAM" id="SSF52540">
    <property type="entry name" value="P-loop containing nucleoside triphosphate hydrolases"/>
    <property type="match status" value="1"/>
</dbReference>
<dbReference type="GO" id="GO:0006235">
    <property type="term" value="P:dTTP biosynthetic process"/>
    <property type="evidence" value="ECO:0007669"/>
    <property type="project" value="UniProtKB-UniRule"/>
</dbReference>